<proteinExistence type="predicted"/>
<gene>
    <name evidence="1" type="ORF">MTR67_004543</name>
</gene>
<dbReference type="AlphaFoldDB" id="A0AAF0PU95"/>
<dbReference type="EMBL" id="CP133612">
    <property type="protein sequence ID" value="WMV11158.1"/>
    <property type="molecule type" value="Genomic_DNA"/>
</dbReference>
<reference evidence="1" key="1">
    <citation type="submission" date="2023-08" db="EMBL/GenBank/DDBJ databases">
        <title>A de novo genome assembly of Solanum verrucosum Schlechtendal, a Mexican diploid species geographically isolated from the other diploid A-genome species in potato relatives.</title>
        <authorList>
            <person name="Hosaka K."/>
        </authorList>
    </citation>
    <scope>NUCLEOTIDE SEQUENCE</scope>
    <source>
        <tissue evidence="1">Young leaves</tissue>
    </source>
</reference>
<accession>A0AAF0PU95</accession>
<dbReference type="Proteomes" id="UP001234989">
    <property type="component" value="Chromosome 1"/>
</dbReference>
<evidence type="ECO:0000313" key="1">
    <source>
        <dbReference type="EMBL" id="WMV11158.1"/>
    </source>
</evidence>
<organism evidence="1 2">
    <name type="scientific">Solanum verrucosum</name>
    <dbReference type="NCBI Taxonomy" id="315347"/>
    <lineage>
        <taxon>Eukaryota</taxon>
        <taxon>Viridiplantae</taxon>
        <taxon>Streptophyta</taxon>
        <taxon>Embryophyta</taxon>
        <taxon>Tracheophyta</taxon>
        <taxon>Spermatophyta</taxon>
        <taxon>Magnoliopsida</taxon>
        <taxon>eudicotyledons</taxon>
        <taxon>Gunneridae</taxon>
        <taxon>Pentapetalae</taxon>
        <taxon>asterids</taxon>
        <taxon>lamiids</taxon>
        <taxon>Solanales</taxon>
        <taxon>Solanaceae</taxon>
        <taxon>Solanoideae</taxon>
        <taxon>Solaneae</taxon>
        <taxon>Solanum</taxon>
    </lineage>
</organism>
<name>A0AAF0PU95_SOLVR</name>
<evidence type="ECO:0000313" key="2">
    <source>
        <dbReference type="Proteomes" id="UP001234989"/>
    </source>
</evidence>
<keyword evidence="2" id="KW-1185">Reference proteome</keyword>
<protein>
    <submittedName>
        <fullName evidence="1">Uncharacterized protein</fullName>
    </submittedName>
</protein>
<sequence>MVLELLATYKLGNVSHGLRNTPSATVKVCYKTVDLSFGRHRGVGHYLAGSLENGGENEGHECGSTSTYVGPKVEKKLAAERSVRRVGGRP</sequence>